<accession>A0A2S5GP09</accession>
<protein>
    <submittedName>
        <fullName evidence="6">LysR family transcriptional regulator</fullName>
    </submittedName>
</protein>
<dbReference type="PRINTS" id="PR00039">
    <property type="entry name" value="HTHLYSR"/>
</dbReference>
<feature type="domain" description="HTH lysR-type" evidence="5">
    <location>
        <begin position="12"/>
        <end position="69"/>
    </location>
</feature>
<dbReference type="InterPro" id="IPR005119">
    <property type="entry name" value="LysR_subst-bd"/>
</dbReference>
<dbReference type="EMBL" id="PREU01000008">
    <property type="protein sequence ID" value="PPA74817.1"/>
    <property type="molecule type" value="Genomic_DNA"/>
</dbReference>
<dbReference type="Gene3D" id="3.40.190.290">
    <property type="match status" value="1"/>
</dbReference>
<dbReference type="Pfam" id="PF03466">
    <property type="entry name" value="LysR_substrate"/>
    <property type="match status" value="1"/>
</dbReference>
<dbReference type="InterPro" id="IPR000847">
    <property type="entry name" value="LysR_HTH_N"/>
</dbReference>
<keyword evidence="4" id="KW-0804">Transcription</keyword>
<comment type="similarity">
    <text evidence="1">Belongs to the LysR transcriptional regulatory family.</text>
</comment>
<evidence type="ECO:0000256" key="1">
    <source>
        <dbReference type="ARBA" id="ARBA00009437"/>
    </source>
</evidence>
<dbReference type="Pfam" id="PF00126">
    <property type="entry name" value="HTH_1"/>
    <property type="match status" value="1"/>
</dbReference>
<dbReference type="InterPro" id="IPR036388">
    <property type="entry name" value="WH-like_DNA-bd_sf"/>
</dbReference>
<dbReference type="GO" id="GO:0003677">
    <property type="term" value="F:DNA binding"/>
    <property type="evidence" value="ECO:0007669"/>
    <property type="project" value="UniProtKB-KW"/>
</dbReference>
<dbReference type="SUPFAM" id="SSF53850">
    <property type="entry name" value="Periplasmic binding protein-like II"/>
    <property type="match status" value="1"/>
</dbReference>
<dbReference type="RefSeq" id="WP_104144589.1">
    <property type="nucleotide sequence ID" value="NZ_PREU01000008.1"/>
</dbReference>
<dbReference type="OrthoDB" id="8981337at2"/>
<dbReference type="PANTHER" id="PTHR30419">
    <property type="entry name" value="HTH-TYPE TRANSCRIPTIONAL REGULATOR YBHD"/>
    <property type="match status" value="1"/>
</dbReference>
<dbReference type="InterPro" id="IPR036390">
    <property type="entry name" value="WH_DNA-bd_sf"/>
</dbReference>
<dbReference type="GO" id="GO:0005829">
    <property type="term" value="C:cytosol"/>
    <property type="evidence" value="ECO:0007669"/>
    <property type="project" value="TreeGrafter"/>
</dbReference>
<proteinExistence type="inferred from homology"/>
<evidence type="ECO:0000256" key="3">
    <source>
        <dbReference type="ARBA" id="ARBA00023125"/>
    </source>
</evidence>
<reference evidence="6 7" key="1">
    <citation type="submission" date="2018-02" db="EMBL/GenBank/DDBJ databases">
        <title>Draft Genome of Achromobacter spanius stain 6.</title>
        <authorList>
            <person name="Gunasekera T.S."/>
            <person name="Radwan O."/>
            <person name="Ruiz O.N."/>
        </authorList>
    </citation>
    <scope>NUCLEOTIDE SEQUENCE [LARGE SCALE GENOMIC DNA]</scope>
    <source>
        <strain evidence="6 7">6</strain>
    </source>
</reference>
<dbReference type="Proteomes" id="UP000239990">
    <property type="component" value="Unassembled WGS sequence"/>
</dbReference>
<evidence type="ECO:0000256" key="2">
    <source>
        <dbReference type="ARBA" id="ARBA00023015"/>
    </source>
</evidence>
<dbReference type="Gene3D" id="1.10.10.10">
    <property type="entry name" value="Winged helix-like DNA-binding domain superfamily/Winged helix DNA-binding domain"/>
    <property type="match status" value="1"/>
</dbReference>
<dbReference type="AlphaFoldDB" id="A0A2S5GP09"/>
<evidence type="ECO:0000259" key="5">
    <source>
        <dbReference type="PROSITE" id="PS50931"/>
    </source>
</evidence>
<dbReference type="SUPFAM" id="SSF46785">
    <property type="entry name" value="Winged helix' DNA-binding domain"/>
    <property type="match status" value="1"/>
</dbReference>
<evidence type="ECO:0000256" key="4">
    <source>
        <dbReference type="ARBA" id="ARBA00023163"/>
    </source>
</evidence>
<comment type="caution">
    <text evidence="6">The sequence shown here is derived from an EMBL/GenBank/DDBJ whole genome shotgun (WGS) entry which is preliminary data.</text>
</comment>
<keyword evidence="2" id="KW-0805">Transcription regulation</keyword>
<evidence type="ECO:0000313" key="6">
    <source>
        <dbReference type="EMBL" id="PPA74817.1"/>
    </source>
</evidence>
<dbReference type="PROSITE" id="PS50931">
    <property type="entry name" value="HTH_LYSR"/>
    <property type="match status" value="1"/>
</dbReference>
<dbReference type="InterPro" id="IPR050950">
    <property type="entry name" value="HTH-type_LysR_regulators"/>
</dbReference>
<keyword evidence="3" id="KW-0238">DNA-binding</keyword>
<organism evidence="6 7">
    <name type="scientific">Achromobacter spanius</name>
    <dbReference type="NCBI Taxonomy" id="217203"/>
    <lineage>
        <taxon>Bacteria</taxon>
        <taxon>Pseudomonadati</taxon>
        <taxon>Pseudomonadota</taxon>
        <taxon>Betaproteobacteria</taxon>
        <taxon>Burkholderiales</taxon>
        <taxon>Alcaligenaceae</taxon>
        <taxon>Achromobacter</taxon>
    </lineage>
</organism>
<name>A0A2S5GP09_9BURK</name>
<dbReference type="PANTHER" id="PTHR30419:SF8">
    <property type="entry name" value="NITROGEN ASSIMILATION TRANSCRIPTIONAL ACTIVATOR-RELATED"/>
    <property type="match status" value="1"/>
</dbReference>
<gene>
    <name evidence="6" type="ORF">C4E15_19260</name>
</gene>
<sequence length="324" mass="35631">MSWDPTRLSNRLKHRHLALLANIARHGSLTRVAAATGISQPAVTKALAELEGIFGGPLFLRSGRGLLPTPLGNLALVRARHLQSDLDLWAREVQALHAGHSAHLNVGVVPYVSSALLTAAISRLHQRYGVTLTLHRATTDHLVPMLRRHELDCIISRATSTVALDDLMHKVLYRQRPRLIAHSRLAQRLARRKPDWAAVAAMDWVLPAANTPTRQLIVEHFIRAGLRPPSPVLEAYSTDVIEGMLTMNETLISVVPEDIARELCQRGKLGMPPWDFGWELPPINLIRRKRDQVLAAEERFSEILLDLCGDAGASIGTGAAPAPA</sequence>
<dbReference type="GO" id="GO:0003700">
    <property type="term" value="F:DNA-binding transcription factor activity"/>
    <property type="evidence" value="ECO:0007669"/>
    <property type="project" value="InterPro"/>
</dbReference>
<evidence type="ECO:0000313" key="7">
    <source>
        <dbReference type="Proteomes" id="UP000239990"/>
    </source>
</evidence>